<dbReference type="InterPro" id="IPR011257">
    <property type="entry name" value="DNA_glycosylase"/>
</dbReference>
<dbReference type="InterPro" id="IPR047650">
    <property type="entry name" value="Transpos_IS110"/>
</dbReference>
<dbReference type="GO" id="GO:0003677">
    <property type="term" value="F:DNA binding"/>
    <property type="evidence" value="ECO:0007669"/>
    <property type="project" value="InterPro"/>
</dbReference>
<dbReference type="AlphaFoldDB" id="A0A1H0AQC3"/>
<organism evidence="2 3">
    <name type="scientific">Actinomyces ruminicola</name>
    <dbReference type="NCBI Taxonomy" id="332524"/>
    <lineage>
        <taxon>Bacteria</taxon>
        <taxon>Bacillati</taxon>
        <taxon>Actinomycetota</taxon>
        <taxon>Actinomycetes</taxon>
        <taxon>Actinomycetales</taxon>
        <taxon>Actinomycetaceae</taxon>
        <taxon>Actinomyces</taxon>
    </lineage>
</organism>
<protein>
    <submittedName>
        <fullName evidence="2">Transposase IS116/IS110/IS902 family protein</fullName>
    </submittedName>
</protein>
<dbReference type="EMBL" id="FNHU01000036">
    <property type="protein sequence ID" value="SDN35677.1"/>
    <property type="molecule type" value="Genomic_DNA"/>
</dbReference>
<dbReference type="GO" id="GO:0006313">
    <property type="term" value="P:DNA transposition"/>
    <property type="evidence" value="ECO:0007669"/>
    <property type="project" value="InterPro"/>
</dbReference>
<feature type="domain" description="Transposase IS116/IS110/IS902 C-terminal" evidence="1">
    <location>
        <begin position="92"/>
        <end position="175"/>
    </location>
</feature>
<evidence type="ECO:0000313" key="3">
    <source>
        <dbReference type="Proteomes" id="UP000199671"/>
    </source>
</evidence>
<accession>A0A1H0AQC3</accession>
<evidence type="ECO:0000259" key="1">
    <source>
        <dbReference type="Pfam" id="PF02371"/>
    </source>
</evidence>
<dbReference type="GO" id="GO:0004803">
    <property type="term" value="F:transposase activity"/>
    <property type="evidence" value="ECO:0007669"/>
    <property type="project" value="InterPro"/>
</dbReference>
<dbReference type="PANTHER" id="PTHR33055">
    <property type="entry name" value="TRANSPOSASE FOR INSERTION SEQUENCE ELEMENT IS1111A"/>
    <property type="match status" value="1"/>
</dbReference>
<name>A0A1H0AQC3_9ACTO</name>
<reference evidence="2 3" key="1">
    <citation type="submission" date="2016-10" db="EMBL/GenBank/DDBJ databases">
        <authorList>
            <person name="de Groot N.N."/>
        </authorList>
    </citation>
    <scope>NUCLEOTIDE SEQUENCE [LARGE SCALE GENOMIC DNA]</scope>
    <source>
        <strain evidence="2 3">KPR-7B</strain>
    </source>
</reference>
<gene>
    <name evidence="2" type="ORF">SAMN04487766_1362</name>
</gene>
<dbReference type="PANTHER" id="PTHR33055:SF3">
    <property type="entry name" value="PUTATIVE TRANSPOSASE FOR IS117-RELATED"/>
    <property type="match status" value="1"/>
</dbReference>
<proteinExistence type="predicted"/>
<dbReference type="Proteomes" id="UP000199671">
    <property type="component" value="Unassembled WGS sequence"/>
</dbReference>
<evidence type="ECO:0000313" key="2">
    <source>
        <dbReference type="EMBL" id="SDN35677.1"/>
    </source>
</evidence>
<sequence>MIAAWPTPADLRKAGRARIDAKLKSNGCRRHAAWAQAITDALNKQTVVVAGTDAAGVVLPHLARQLIALHAQRDDVAAQVEALVEAHPLYPVLTSMPGVGVRTAAVFLAETAGRTFPTGAQLASYAGLTPVTRRSGSSIRGEYVSHAGNKRLKRAMFLSAFASLRSDPASRAYYERKRAQGKRHNQAVLALAHRRILTLYAMIRHRSLYDPQPAQQLPAAA</sequence>
<dbReference type="SUPFAM" id="SSF48150">
    <property type="entry name" value="DNA-glycosylase"/>
    <property type="match status" value="1"/>
</dbReference>
<dbReference type="GO" id="GO:0006281">
    <property type="term" value="P:DNA repair"/>
    <property type="evidence" value="ECO:0007669"/>
    <property type="project" value="InterPro"/>
</dbReference>
<dbReference type="InterPro" id="IPR003346">
    <property type="entry name" value="Transposase_20"/>
</dbReference>
<dbReference type="Pfam" id="PF02371">
    <property type="entry name" value="Transposase_20"/>
    <property type="match status" value="1"/>
</dbReference>